<accession>A0ABR3BA09</accession>
<evidence type="ECO:0000313" key="3">
    <source>
        <dbReference type="Proteomes" id="UP001448207"/>
    </source>
</evidence>
<dbReference type="Proteomes" id="UP001448207">
    <property type="component" value="Unassembled WGS sequence"/>
</dbReference>
<organism evidence="2 3">
    <name type="scientific">Phycomyces blakesleeanus</name>
    <dbReference type="NCBI Taxonomy" id="4837"/>
    <lineage>
        <taxon>Eukaryota</taxon>
        <taxon>Fungi</taxon>
        <taxon>Fungi incertae sedis</taxon>
        <taxon>Mucoromycota</taxon>
        <taxon>Mucoromycotina</taxon>
        <taxon>Mucoromycetes</taxon>
        <taxon>Mucorales</taxon>
        <taxon>Phycomycetaceae</taxon>
        <taxon>Phycomyces</taxon>
    </lineage>
</organism>
<evidence type="ECO:0000256" key="1">
    <source>
        <dbReference type="SAM" id="Phobius"/>
    </source>
</evidence>
<feature type="transmembrane region" description="Helical" evidence="1">
    <location>
        <begin position="20"/>
        <end position="40"/>
    </location>
</feature>
<dbReference type="EMBL" id="JBCLYO010000003">
    <property type="protein sequence ID" value="KAL0091614.1"/>
    <property type="molecule type" value="Genomic_DNA"/>
</dbReference>
<evidence type="ECO:0000313" key="2">
    <source>
        <dbReference type="EMBL" id="KAL0091614.1"/>
    </source>
</evidence>
<gene>
    <name evidence="2" type="ORF">J3Q64DRAFT_1724539</name>
</gene>
<keyword evidence="3" id="KW-1185">Reference proteome</keyword>
<protein>
    <submittedName>
        <fullName evidence="2">Uncharacterized protein</fullName>
    </submittedName>
</protein>
<feature type="transmembrane region" description="Helical" evidence="1">
    <location>
        <begin position="46"/>
        <end position="68"/>
    </location>
</feature>
<sequence length="81" mass="9709">MYSFVPLFNSQRHVMLCHFIFYTLFSPDSSLFTIVFFISISSYQSFHNLLITRQTHFLIFQGLMRIVGLDKQGRKRKRKDI</sequence>
<proteinExistence type="predicted"/>
<keyword evidence="1" id="KW-1133">Transmembrane helix</keyword>
<name>A0ABR3BA09_PHYBL</name>
<keyword evidence="1" id="KW-0472">Membrane</keyword>
<reference evidence="2 3" key="1">
    <citation type="submission" date="2024-04" db="EMBL/GenBank/DDBJ databases">
        <title>Symmetric and asymmetric DNA N6-adenine methylation regulates different biological responses in Mucorales.</title>
        <authorList>
            <consortium name="Lawrence Berkeley National Laboratory"/>
            <person name="Lax C."/>
            <person name="Mondo S.J."/>
            <person name="Osorio-Concepcion M."/>
            <person name="Muszewska A."/>
            <person name="Corrochano-Luque M."/>
            <person name="Gutierrez G."/>
            <person name="Riley R."/>
            <person name="Lipzen A."/>
            <person name="Guo J."/>
            <person name="Hundley H."/>
            <person name="Amirebrahimi M."/>
            <person name="Ng V."/>
            <person name="Lorenzo-Gutierrez D."/>
            <person name="Binder U."/>
            <person name="Yang J."/>
            <person name="Song Y."/>
            <person name="Canovas D."/>
            <person name="Navarro E."/>
            <person name="Freitag M."/>
            <person name="Gabaldon T."/>
            <person name="Grigoriev I.V."/>
            <person name="Corrochano L.M."/>
            <person name="Nicolas F.E."/>
            <person name="Garre V."/>
        </authorList>
    </citation>
    <scope>NUCLEOTIDE SEQUENCE [LARGE SCALE GENOMIC DNA]</scope>
    <source>
        <strain evidence="2 3">L51</strain>
    </source>
</reference>
<keyword evidence="1" id="KW-0812">Transmembrane</keyword>
<comment type="caution">
    <text evidence="2">The sequence shown here is derived from an EMBL/GenBank/DDBJ whole genome shotgun (WGS) entry which is preliminary data.</text>
</comment>